<evidence type="ECO:0008006" key="3">
    <source>
        <dbReference type="Google" id="ProtNLM"/>
    </source>
</evidence>
<protein>
    <recommendedName>
        <fullName evidence="3">Phage portal protein</fullName>
    </recommendedName>
</protein>
<accession>A0A0P6YXN4</accession>
<dbReference type="PATRIC" id="fig|70996.4.peg.3749"/>
<keyword evidence="2" id="KW-1185">Reference proteome</keyword>
<comment type="caution">
    <text evidence="1">The sequence shown here is derived from an EMBL/GenBank/DDBJ whole genome shotgun (WGS) entry which is preliminary data.</text>
</comment>
<sequence>MKFVEAIKQRVAAIRKASKYLPHLHGIEHVFSSARTGDSLYEIDNYMEFAGIYNSYVWVRKAVNVIVESLAPLPVRVVDSNGKPLKSHPLNDLFGYINDTTTPSQHWQQYFIHLILGGENPVELVTNKAKTSVVEMWNRRPDRLWILPDYARLNYPRIAEFVFYGQDADPIRVPASHMVFDRFYNPRNVWRGITVIGALRTGVKLDVAGQRWNESIVTTGAKPEFAVTTKKFLTDGEKERLEQQIMDKHGTGRPLMLDDETTVVPYSWAPKDMEWVEQRRFARDEIGGLFGIPDEIMGYGKDTYDNLKMAERLLWRVTLKPYIGRRDSVYTKHFTYTMPLLNKGERIETDVSDVSALQQDDDALLERATKFFNMGVPFNTVDQSLSLGIGAIPGGDVGYLPSNLIPADEMSAPLPTPQTKAVETLVKAKKPSAARTGRALQKIRKRVAADMETAIEGYFEELANNVVARARANKFARVWHKAITKKAVPDLDVLITDDDVTKLGDIVGSFYLQICEASWETWNKALGVTVEFDADNAAVVAALDQAGEQVRMIDETTKTALQALLKYATEQGWTISQLIKGDENQPGIKALIQETYKNRARTIARTELGTAQNICTLARYKDAGIKEVEVFDNGQDDPDSACRIANGQKWSLKDAQKKLLEHPNCTRAFAPVEPKG</sequence>
<dbReference type="EMBL" id="LGKP01000014">
    <property type="protein sequence ID" value="KPL89985.1"/>
    <property type="molecule type" value="Genomic_DNA"/>
</dbReference>
<proteinExistence type="predicted"/>
<reference evidence="1 2" key="1">
    <citation type="submission" date="2015-07" db="EMBL/GenBank/DDBJ databases">
        <title>Whole genome sequence of Herpetosiphon geysericola DSM 7119.</title>
        <authorList>
            <person name="Hemp J."/>
            <person name="Ward L.M."/>
            <person name="Pace L.A."/>
            <person name="Fischer W.W."/>
        </authorList>
    </citation>
    <scope>NUCLEOTIDE SEQUENCE [LARGE SCALE GENOMIC DNA]</scope>
    <source>
        <strain evidence="1 2">DSM 7119</strain>
    </source>
</reference>
<dbReference type="Proteomes" id="UP000050277">
    <property type="component" value="Unassembled WGS sequence"/>
</dbReference>
<dbReference type="InterPro" id="IPR006944">
    <property type="entry name" value="Phage/GTA_portal"/>
</dbReference>
<dbReference type="OrthoDB" id="9765386at2"/>
<organism evidence="1 2">
    <name type="scientific">Herpetosiphon geysericola</name>
    <dbReference type="NCBI Taxonomy" id="70996"/>
    <lineage>
        <taxon>Bacteria</taxon>
        <taxon>Bacillati</taxon>
        <taxon>Chloroflexota</taxon>
        <taxon>Chloroflexia</taxon>
        <taxon>Herpetosiphonales</taxon>
        <taxon>Herpetosiphonaceae</taxon>
        <taxon>Herpetosiphon</taxon>
    </lineage>
</organism>
<evidence type="ECO:0000313" key="2">
    <source>
        <dbReference type="Proteomes" id="UP000050277"/>
    </source>
</evidence>
<dbReference type="RefSeq" id="WP_054534014.1">
    <property type="nucleotide sequence ID" value="NZ_LGKP01000014.1"/>
</dbReference>
<dbReference type="AlphaFoldDB" id="A0A0P6YXN4"/>
<name>A0A0P6YXN4_9CHLR</name>
<gene>
    <name evidence="1" type="ORF">SE18_08500</name>
</gene>
<evidence type="ECO:0000313" key="1">
    <source>
        <dbReference type="EMBL" id="KPL89985.1"/>
    </source>
</evidence>
<dbReference type="Pfam" id="PF04860">
    <property type="entry name" value="Phage_portal"/>
    <property type="match status" value="1"/>
</dbReference>
<dbReference type="STRING" id="70996.SE18_08500"/>